<keyword evidence="1" id="KW-0472">Membrane</keyword>
<gene>
    <name evidence="2" type="ORF">RirG_115200</name>
</gene>
<keyword evidence="3" id="KW-1185">Reference proteome</keyword>
<comment type="caution">
    <text evidence="2">The sequence shown here is derived from an EMBL/GenBank/DDBJ whole genome shotgun (WGS) entry which is preliminary data.</text>
</comment>
<name>A0A015JCW0_RHIIW</name>
<accession>A0A015JCW0</accession>
<organism evidence="2 3">
    <name type="scientific">Rhizophagus irregularis (strain DAOM 197198w)</name>
    <name type="common">Glomus intraradices</name>
    <dbReference type="NCBI Taxonomy" id="1432141"/>
    <lineage>
        <taxon>Eukaryota</taxon>
        <taxon>Fungi</taxon>
        <taxon>Fungi incertae sedis</taxon>
        <taxon>Mucoromycota</taxon>
        <taxon>Glomeromycotina</taxon>
        <taxon>Glomeromycetes</taxon>
        <taxon>Glomerales</taxon>
        <taxon>Glomeraceae</taxon>
        <taxon>Rhizophagus</taxon>
    </lineage>
</organism>
<dbReference type="Proteomes" id="UP000022910">
    <property type="component" value="Unassembled WGS sequence"/>
</dbReference>
<keyword evidence="1" id="KW-1133">Transmembrane helix</keyword>
<feature type="transmembrane region" description="Helical" evidence="1">
    <location>
        <begin position="240"/>
        <end position="261"/>
    </location>
</feature>
<dbReference type="HOGENOM" id="CLU_029645_1_0_1"/>
<keyword evidence="1" id="KW-0812">Transmembrane</keyword>
<reference evidence="2 3" key="1">
    <citation type="submission" date="2014-02" db="EMBL/GenBank/DDBJ databases">
        <title>Single nucleus genome sequencing reveals high similarity among nuclei of an endomycorrhizal fungus.</title>
        <authorList>
            <person name="Lin K."/>
            <person name="Geurts R."/>
            <person name="Zhang Z."/>
            <person name="Limpens E."/>
            <person name="Saunders D.G."/>
            <person name="Mu D."/>
            <person name="Pang E."/>
            <person name="Cao H."/>
            <person name="Cha H."/>
            <person name="Lin T."/>
            <person name="Zhou Q."/>
            <person name="Shang Y."/>
            <person name="Li Y."/>
            <person name="Ivanov S."/>
            <person name="Sharma T."/>
            <person name="Velzen R.V."/>
            <person name="Ruijter N.D."/>
            <person name="Aanen D.K."/>
            <person name="Win J."/>
            <person name="Kamoun S."/>
            <person name="Bisseling T."/>
            <person name="Huang S."/>
        </authorList>
    </citation>
    <scope>NUCLEOTIDE SEQUENCE [LARGE SCALE GENOMIC DNA]</scope>
    <source>
        <strain evidence="3">DAOM197198w</strain>
    </source>
</reference>
<protein>
    <submittedName>
        <fullName evidence="2">Uncharacterized protein</fullName>
    </submittedName>
</protein>
<proteinExistence type="predicted"/>
<evidence type="ECO:0000313" key="3">
    <source>
        <dbReference type="Proteomes" id="UP000022910"/>
    </source>
</evidence>
<dbReference type="EMBL" id="JEMT01017829">
    <property type="protein sequence ID" value="EXX67342.1"/>
    <property type="molecule type" value="Genomic_DNA"/>
</dbReference>
<evidence type="ECO:0000256" key="1">
    <source>
        <dbReference type="SAM" id="Phobius"/>
    </source>
</evidence>
<dbReference type="OrthoDB" id="2441256at2759"/>
<sequence>MASLCRKLKLLSSLQGILEVVNITSHFQRHKQNLEKIRALLVDPTDRICYEKNIWNLGIIDNVDFKETTFGYGNIFDAIRENATLRILFQYQLPNELSEIIEIQDKNKQKLFGQNNFSQQTFNIFNSVFEQLLTFNENLTPNYRSDFNENDIRNQIMTHFEGSFNLPPPNVIILDAENPPSSDSAVHKYLEMYKNEIGMENNEYINVVADEAIFRRGISYCKTNQKTKMILGQWHTNKDMMMALITIFSGYGIFNMAGILGKKQTLDNILKEENNCVKVWYLYFQWASYWRAHWFENNPLLRKMLRTAPSINLTSPGHFFAYDEALETFGVKFVKQNVIRIPADREELKLRIKATQLEKERTEMLICDYIGDSVQSF</sequence>
<evidence type="ECO:0000313" key="2">
    <source>
        <dbReference type="EMBL" id="EXX67342.1"/>
    </source>
</evidence>
<dbReference type="AlphaFoldDB" id="A0A015JCW0"/>